<dbReference type="InterPro" id="IPR019378">
    <property type="entry name" value="GDP-Fuc_O-FucTrfase"/>
</dbReference>
<evidence type="ECO:0000313" key="14">
    <source>
        <dbReference type="Proteomes" id="UP000054558"/>
    </source>
</evidence>
<comment type="subcellular location">
    <subcellularLocation>
        <location evidence="1">Membrane</location>
    </subcellularLocation>
</comment>
<proteinExistence type="inferred from homology"/>
<dbReference type="GO" id="GO:0016757">
    <property type="term" value="F:glycosyltransferase activity"/>
    <property type="evidence" value="ECO:0007669"/>
    <property type="project" value="UniProtKB-KW"/>
</dbReference>
<evidence type="ECO:0000256" key="8">
    <source>
        <dbReference type="ARBA" id="ARBA00023253"/>
    </source>
</evidence>
<dbReference type="PANTHER" id="PTHR31741">
    <property type="entry name" value="OS02G0726500 PROTEIN-RELATED"/>
    <property type="match status" value="1"/>
</dbReference>
<sequence>MSRLGKGEDLRRDAKETFREMGARGKGTRGRRLGIQILFVCAVVLCSGASYYATSVRLHRSSQVHSRNQGTSHPDRFQIGNELSVSLKTPGQDSAKFLSKDGVEYPIKSFRGSFTLPWDDWPPQQVHSLFFAHKELPRTEEFDREELGILRELERAAIEAEGERRTGEGFKEAEEGNDATGGLKAEGGDIGGANLEHNLEGRAQVQGVASQSESRVGAQSDSGDEQGFDSTAALDTADETADLHSRHASVDKLSRDGTRLTDGVQLRGERNGEQVEGAAGRVGLDDERGDKDRQLRVERGVFESPPDLYDAISDEGYHQCVERDPSWAAPPAVEARGYLFPALDGGLSQQIFEIANTVVIARILNVTLVVPEMRADAFWKDGSDFESIFDLQNFKSVLSNDIRVVTMNELPASMRESDNWIYVDRVQDGLPADYVSVLGDSFQPGNVTFLYSMWAALNHVIDPPLEKLRCCAKYQALRFSPTVVNISNALQARMRKRAGGPFLAIHLRFEVDMVMHQAGCDYGIDDPEEEAFWVEERKRRDWPEARPDELMRRNGYCPPTPEEIGKWLQGLGFNRSTQVYLASGKAYHEDVFLPPFLDMFPNTFKKEDLLTEDEKIRVKGKNNLLAAIDFGVLAEADVVALTFHGVMKLSIQGHRSWNGFHKTLLYPNWESWNFRELDWETYRKRVAETTPVGRPSLRTDEAIVEVMGNPIPECMCRTQESQ</sequence>
<feature type="transmembrane region" description="Helical" evidence="12">
    <location>
        <begin position="33"/>
        <end position="53"/>
    </location>
</feature>
<keyword evidence="7" id="KW-0325">Glycoprotein</keyword>
<evidence type="ECO:0000256" key="7">
    <source>
        <dbReference type="ARBA" id="ARBA00023180"/>
    </source>
</evidence>
<keyword evidence="4 12" id="KW-0812">Transmembrane</keyword>
<keyword evidence="3 13" id="KW-0808">Transferase</keyword>
<keyword evidence="6 12" id="KW-0472">Membrane</keyword>
<gene>
    <name evidence="13" type="ORF">KFL_004100010</name>
</gene>
<dbReference type="PANTHER" id="PTHR31741:SF99">
    <property type="entry name" value="O-FUCOSYLTRANSFERASE FAMILY PROTEIN"/>
    <property type="match status" value="1"/>
</dbReference>
<dbReference type="EMBL" id="DF237359">
    <property type="protein sequence ID" value="GAQ88212.1"/>
    <property type="molecule type" value="Genomic_DNA"/>
</dbReference>
<dbReference type="GO" id="GO:0005737">
    <property type="term" value="C:cytoplasm"/>
    <property type="evidence" value="ECO:0000318"/>
    <property type="project" value="GO_Central"/>
</dbReference>
<evidence type="ECO:0000256" key="11">
    <source>
        <dbReference type="SAM" id="MobiDB-lite"/>
    </source>
</evidence>
<feature type="region of interest" description="Disordered" evidence="11">
    <location>
        <begin position="160"/>
        <end position="229"/>
    </location>
</feature>
<keyword evidence="5 12" id="KW-1133">Transmembrane helix</keyword>
<evidence type="ECO:0000256" key="2">
    <source>
        <dbReference type="ARBA" id="ARBA00007737"/>
    </source>
</evidence>
<keyword evidence="14" id="KW-1185">Reference proteome</keyword>
<feature type="compositionally biased region" description="Polar residues" evidence="11">
    <location>
        <begin position="207"/>
        <end position="221"/>
    </location>
</feature>
<dbReference type="Pfam" id="PF10250">
    <property type="entry name" value="O-FucT"/>
    <property type="match status" value="1"/>
</dbReference>
<evidence type="ECO:0000313" key="13">
    <source>
        <dbReference type="EMBL" id="GAQ88212.1"/>
    </source>
</evidence>
<dbReference type="AlphaFoldDB" id="A0A1Y1IE22"/>
<keyword evidence="9" id="KW-0119">Carbohydrate metabolism</keyword>
<evidence type="ECO:0000256" key="9">
    <source>
        <dbReference type="ARBA" id="ARBA00023277"/>
    </source>
</evidence>
<dbReference type="GO" id="GO:0016020">
    <property type="term" value="C:membrane"/>
    <property type="evidence" value="ECO:0007669"/>
    <property type="project" value="UniProtKB-SubCell"/>
</dbReference>
<name>A0A1Y1IE22_KLENI</name>
<dbReference type="Proteomes" id="UP000054558">
    <property type="component" value="Unassembled WGS sequence"/>
</dbReference>
<evidence type="ECO:0000256" key="1">
    <source>
        <dbReference type="ARBA" id="ARBA00004370"/>
    </source>
</evidence>
<feature type="region of interest" description="Disordered" evidence="11">
    <location>
        <begin position="241"/>
        <end position="277"/>
    </location>
</feature>
<reference evidence="13 14" key="1">
    <citation type="journal article" date="2014" name="Nat. Commun.">
        <title>Klebsormidium flaccidum genome reveals primary factors for plant terrestrial adaptation.</title>
        <authorList>
            <person name="Hori K."/>
            <person name="Maruyama F."/>
            <person name="Fujisawa T."/>
            <person name="Togashi T."/>
            <person name="Yamamoto N."/>
            <person name="Seo M."/>
            <person name="Sato S."/>
            <person name="Yamada T."/>
            <person name="Mori H."/>
            <person name="Tajima N."/>
            <person name="Moriyama T."/>
            <person name="Ikeuchi M."/>
            <person name="Watanabe M."/>
            <person name="Wada H."/>
            <person name="Kobayashi K."/>
            <person name="Saito M."/>
            <person name="Masuda T."/>
            <person name="Sasaki-Sekimoto Y."/>
            <person name="Mashiguchi K."/>
            <person name="Awai K."/>
            <person name="Shimojima M."/>
            <person name="Masuda S."/>
            <person name="Iwai M."/>
            <person name="Nobusawa T."/>
            <person name="Narise T."/>
            <person name="Kondo S."/>
            <person name="Saito H."/>
            <person name="Sato R."/>
            <person name="Murakawa M."/>
            <person name="Ihara Y."/>
            <person name="Oshima-Yamada Y."/>
            <person name="Ohtaka K."/>
            <person name="Satoh M."/>
            <person name="Sonobe K."/>
            <person name="Ishii M."/>
            <person name="Ohtani R."/>
            <person name="Kanamori-Sato M."/>
            <person name="Honoki R."/>
            <person name="Miyazaki D."/>
            <person name="Mochizuki H."/>
            <person name="Umetsu J."/>
            <person name="Higashi K."/>
            <person name="Shibata D."/>
            <person name="Kamiya Y."/>
            <person name="Sato N."/>
            <person name="Nakamura Y."/>
            <person name="Tabata S."/>
            <person name="Ida S."/>
            <person name="Kurokawa K."/>
            <person name="Ohta H."/>
        </authorList>
    </citation>
    <scope>NUCLEOTIDE SEQUENCE [LARGE SCALE GENOMIC DNA]</scope>
    <source>
        <strain evidence="13 14">NIES-2285</strain>
    </source>
</reference>
<evidence type="ECO:0000256" key="3">
    <source>
        <dbReference type="ARBA" id="ARBA00022679"/>
    </source>
</evidence>
<organism evidence="13 14">
    <name type="scientific">Klebsormidium nitens</name>
    <name type="common">Green alga</name>
    <name type="synonym">Ulothrix nitens</name>
    <dbReference type="NCBI Taxonomy" id="105231"/>
    <lineage>
        <taxon>Eukaryota</taxon>
        <taxon>Viridiplantae</taxon>
        <taxon>Streptophyta</taxon>
        <taxon>Klebsormidiophyceae</taxon>
        <taxon>Klebsormidiales</taxon>
        <taxon>Klebsormidiaceae</taxon>
        <taxon>Klebsormidium</taxon>
    </lineage>
</organism>
<comment type="similarity">
    <text evidence="2">Belongs to the glycosyltransferase GT106 family.</text>
</comment>
<evidence type="ECO:0000256" key="4">
    <source>
        <dbReference type="ARBA" id="ARBA00022692"/>
    </source>
</evidence>
<feature type="compositionally biased region" description="Basic and acidic residues" evidence="11">
    <location>
        <begin position="241"/>
        <end position="259"/>
    </location>
</feature>
<keyword evidence="13" id="KW-0328">Glycosyltransferase</keyword>
<evidence type="ECO:0000256" key="5">
    <source>
        <dbReference type="ARBA" id="ARBA00022989"/>
    </source>
</evidence>
<accession>A0A1Y1IE22</accession>
<keyword evidence="8" id="KW-0294">Fucose metabolism</keyword>
<protein>
    <recommendedName>
        <fullName evidence="10">O-fucosyltransferase family protein</fullName>
    </recommendedName>
</protein>
<evidence type="ECO:0000256" key="10">
    <source>
        <dbReference type="ARBA" id="ARBA00030350"/>
    </source>
</evidence>
<dbReference type="GO" id="GO:0006004">
    <property type="term" value="P:fucose metabolic process"/>
    <property type="evidence" value="ECO:0007669"/>
    <property type="project" value="UniProtKB-KW"/>
</dbReference>
<evidence type="ECO:0000256" key="12">
    <source>
        <dbReference type="SAM" id="Phobius"/>
    </source>
</evidence>
<evidence type="ECO:0000256" key="6">
    <source>
        <dbReference type="ARBA" id="ARBA00023136"/>
    </source>
</evidence>
<feature type="compositionally biased region" description="Basic and acidic residues" evidence="11">
    <location>
        <begin position="160"/>
        <end position="174"/>
    </location>
</feature>